<evidence type="ECO:0000313" key="1">
    <source>
        <dbReference type="EMBL" id="KAK4884676.1"/>
    </source>
</evidence>
<proteinExistence type="predicted"/>
<accession>A0AAN7PMX5</accession>
<name>A0AAN7PMX5_9COLE</name>
<dbReference type="AlphaFoldDB" id="A0AAN7PMX5"/>
<protein>
    <submittedName>
        <fullName evidence="1">Uncharacterized protein</fullName>
    </submittedName>
</protein>
<evidence type="ECO:0000313" key="2">
    <source>
        <dbReference type="Proteomes" id="UP001353858"/>
    </source>
</evidence>
<dbReference type="Proteomes" id="UP001353858">
    <property type="component" value="Unassembled WGS sequence"/>
</dbReference>
<reference evidence="2" key="1">
    <citation type="submission" date="2023-01" db="EMBL/GenBank/DDBJ databases">
        <title>Key to firefly adult light organ development and bioluminescence: homeobox transcription factors regulate luciferase expression and transportation to peroxisome.</title>
        <authorList>
            <person name="Fu X."/>
        </authorList>
    </citation>
    <scope>NUCLEOTIDE SEQUENCE [LARGE SCALE GENOMIC DNA]</scope>
</reference>
<gene>
    <name evidence="1" type="ORF">RN001_000947</name>
</gene>
<comment type="caution">
    <text evidence="1">The sequence shown here is derived from an EMBL/GenBank/DDBJ whole genome shotgun (WGS) entry which is preliminary data.</text>
</comment>
<keyword evidence="2" id="KW-1185">Reference proteome</keyword>
<sequence length="134" mass="15562">MFMTYLQKLEHSKSCDLIRLNRGVQLPLAPRPTRPAWMRLNDRIVNAQHSLDVNGDVALFLRRMNHAINGLEQELNPVPVQSIEEPVADQAIKPNFSPAEVEREQVVEENLYLHQQVFCNFRYIDKTYCTTTIL</sequence>
<dbReference type="EMBL" id="JARPUR010000001">
    <property type="protein sequence ID" value="KAK4884676.1"/>
    <property type="molecule type" value="Genomic_DNA"/>
</dbReference>
<organism evidence="1 2">
    <name type="scientific">Aquatica leii</name>
    <dbReference type="NCBI Taxonomy" id="1421715"/>
    <lineage>
        <taxon>Eukaryota</taxon>
        <taxon>Metazoa</taxon>
        <taxon>Ecdysozoa</taxon>
        <taxon>Arthropoda</taxon>
        <taxon>Hexapoda</taxon>
        <taxon>Insecta</taxon>
        <taxon>Pterygota</taxon>
        <taxon>Neoptera</taxon>
        <taxon>Endopterygota</taxon>
        <taxon>Coleoptera</taxon>
        <taxon>Polyphaga</taxon>
        <taxon>Elateriformia</taxon>
        <taxon>Elateroidea</taxon>
        <taxon>Lampyridae</taxon>
        <taxon>Luciolinae</taxon>
        <taxon>Aquatica</taxon>
    </lineage>
</organism>